<feature type="compositionally biased region" description="Polar residues" evidence="1">
    <location>
        <begin position="11"/>
        <end position="24"/>
    </location>
</feature>
<dbReference type="AlphaFoldDB" id="A0A3S5FGS0"/>
<evidence type="ECO:0000313" key="2">
    <source>
        <dbReference type="EMBL" id="VEL39943.1"/>
    </source>
</evidence>
<comment type="caution">
    <text evidence="2">The sequence shown here is derived from an EMBL/GenBank/DDBJ whole genome shotgun (WGS) entry which is preliminary data.</text>
</comment>
<accession>A0A3S5FGS0</accession>
<sequence>MARLTDAAGETSGNVPRPRSNSGNDDAYNGLRTSLCRCGRLKRLILNSNRLLTLPDAIHYLRETLEVFEVENNPQLRFPPKPIEIQK</sequence>
<protein>
    <submittedName>
        <fullName evidence="2">Uncharacterized protein</fullName>
    </submittedName>
</protein>
<dbReference type="EMBL" id="CAAALY010263081">
    <property type="protein sequence ID" value="VEL39943.1"/>
    <property type="molecule type" value="Genomic_DNA"/>
</dbReference>
<feature type="region of interest" description="Disordered" evidence="1">
    <location>
        <begin position="1"/>
        <end position="29"/>
    </location>
</feature>
<proteinExistence type="predicted"/>
<dbReference type="Proteomes" id="UP000784294">
    <property type="component" value="Unassembled WGS sequence"/>
</dbReference>
<evidence type="ECO:0000256" key="1">
    <source>
        <dbReference type="SAM" id="MobiDB-lite"/>
    </source>
</evidence>
<gene>
    <name evidence="2" type="ORF">PXEA_LOCUS33383</name>
</gene>
<organism evidence="2 3">
    <name type="scientific">Protopolystoma xenopodis</name>
    <dbReference type="NCBI Taxonomy" id="117903"/>
    <lineage>
        <taxon>Eukaryota</taxon>
        <taxon>Metazoa</taxon>
        <taxon>Spiralia</taxon>
        <taxon>Lophotrochozoa</taxon>
        <taxon>Platyhelminthes</taxon>
        <taxon>Monogenea</taxon>
        <taxon>Polyopisthocotylea</taxon>
        <taxon>Polystomatidea</taxon>
        <taxon>Polystomatidae</taxon>
        <taxon>Protopolystoma</taxon>
    </lineage>
</organism>
<dbReference type="OrthoDB" id="20529at2759"/>
<evidence type="ECO:0000313" key="3">
    <source>
        <dbReference type="Proteomes" id="UP000784294"/>
    </source>
</evidence>
<keyword evidence="3" id="KW-1185">Reference proteome</keyword>
<reference evidence="2" key="1">
    <citation type="submission" date="2018-11" db="EMBL/GenBank/DDBJ databases">
        <authorList>
            <consortium name="Pathogen Informatics"/>
        </authorList>
    </citation>
    <scope>NUCLEOTIDE SEQUENCE</scope>
</reference>
<name>A0A3S5FGS0_9PLAT</name>
<feature type="non-terminal residue" evidence="2">
    <location>
        <position position="1"/>
    </location>
</feature>